<keyword evidence="13 15" id="KW-0472">Membrane</keyword>
<evidence type="ECO:0000256" key="9">
    <source>
        <dbReference type="ARBA" id="ARBA00022857"/>
    </source>
</evidence>
<dbReference type="EC" id="1.3.1.93" evidence="4"/>
<dbReference type="CDD" id="cd01801">
    <property type="entry name" value="Ubl_TECR_like"/>
    <property type="match status" value="1"/>
</dbReference>
<keyword evidence="6 15" id="KW-0812">Transmembrane</keyword>
<evidence type="ECO:0000256" key="7">
    <source>
        <dbReference type="ARBA" id="ARBA00022824"/>
    </source>
</evidence>
<evidence type="ECO:0000256" key="3">
    <source>
        <dbReference type="ARBA" id="ARBA00007742"/>
    </source>
</evidence>
<keyword evidence="11" id="KW-0560">Oxidoreductase</keyword>
<evidence type="ECO:0000256" key="13">
    <source>
        <dbReference type="ARBA" id="ARBA00023136"/>
    </source>
</evidence>
<reference evidence="17" key="1">
    <citation type="submission" date="2021-04" db="EMBL/GenBank/DDBJ databases">
        <authorList>
            <person name="Cornetti L."/>
        </authorList>
    </citation>
    <scope>NUCLEOTIDE SEQUENCE</scope>
</reference>
<organism evidence="17">
    <name type="scientific">Evadne anonyx</name>
    <dbReference type="NCBI Taxonomy" id="141404"/>
    <lineage>
        <taxon>Eukaryota</taxon>
        <taxon>Metazoa</taxon>
        <taxon>Ecdysozoa</taxon>
        <taxon>Arthropoda</taxon>
        <taxon>Crustacea</taxon>
        <taxon>Branchiopoda</taxon>
        <taxon>Diplostraca</taxon>
        <taxon>Cladocera</taxon>
        <taxon>Onychopoda</taxon>
        <taxon>Podonidae</taxon>
        <taxon>Evadne</taxon>
    </lineage>
</organism>
<evidence type="ECO:0000256" key="12">
    <source>
        <dbReference type="ARBA" id="ARBA00023098"/>
    </source>
</evidence>
<dbReference type="GO" id="GO:0005789">
    <property type="term" value="C:endoplasmic reticulum membrane"/>
    <property type="evidence" value="ECO:0007669"/>
    <property type="project" value="UniProtKB-SubCell"/>
</dbReference>
<accession>A0A9N6WQ74</accession>
<evidence type="ECO:0000256" key="15">
    <source>
        <dbReference type="SAM" id="Phobius"/>
    </source>
</evidence>
<dbReference type="InterPro" id="IPR000626">
    <property type="entry name" value="Ubiquitin-like_dom"/>
</dbReference>
<evidence type="ECO:0000256" key="8">
    <source>
        <dbReference type="ARBA" id="ARBA00022832"/>
    </source>
</evidence>
<dbReference type="EMBL" id="OC985978">
    <property type="protein sequence ID" value="CAG4642633.1"/>
    <property type="molecule type" value="Genomic_DNA"/>
</dbReference>
<evidence type="ECO:0000256" key="5">
    <source>
        <dbReference type="ARBA" id="ARBA00022516"/>
    </source>
</evidence>
<dbReference type="InterPro" id="IPR029071">
    <property type="entry name" value="Ubiquitin-like_domsf"/>
</dbReference>
<dbReference type="PROSITE" id="PS50244">
    <property type="entry name" value="S5A_REDUCTASE"/>
    <property type="match status" value="1"/>
</dbReference>
<gene>
    <name evidence="17" type="primary">EOG090X097L</name>
</gene>
<comment type="subcellular location">
    <subcellularLocation>
        <location evidence="1">Endoplasmic reticulum membrane</location>
        <topology evidence="1">Multi-pass membrane protein</topology>
    </subcellularLocation>
</comment>
<dbReference type="AlphaFoldDB" id="A0A9N6WQ74"/>
<evidence type="ECO:0000256" key="1">
    <source>
        <dbReference type="ARBA" id="ARBA00004477"/>
    </source>
</evidence>
<name>A0A9N6WQ74_9CRUS</name>
<evidence type="ECO:0000259" key="16">
    <source>
        <dbReference type="PROSITE" id="PS50053"/>
    </source>
</evidence>
<keyword evidence="12" id="KW-0443">Lipid metabolism</keyword>
<keyword evidence="9" id="KW-0521">NADP</keyword>
<dbReference type="SUPFAM" id="SSF54236">
    <property type="entry name" value="Ubiquitin-like"/>
    <property type="match status" value="1"/>
</dbReference>
<dbReference type="GO" id="GO:0042761">
    <property type="term" value="P:very long-chain fatty acid biosynthetic process"/>
    <property type="evidence" value="ECO:0007669"/>
    <property type="project" value="TreeGrafter"/>
</dbReference>
<dbReference type="Gene3D" id="3.10.20.90">
    <property type="entry name" value="Phosphatidylinositol 3-kinase Catalytic Subunit, Chain A, domain 1"/>
    <property type="match status" value="1"/>
</dbReference>
<evidence type="ECO:0000256" key="4">
    <source>
        <dbReference type="ARBA" id="ARBA00012530"/>
    </source>
</evidence>
<sequence>MLMNLTRMRHFQWEKYVIPIYQEYKTKITWGDQDIINIVFHFHPEKLYVYPCHYNYRPDHCMYMSVCKPAEKEGVYVVHGNRGSFHSRKQPAFRAIYSVFEQVVIVSTSGSKTIATLTVDPKSTFRDLKNQIQRLKPWMYAERQEFRLLARGKGLDEYMTIEDAGLKDQNFLYLKDLGPQVAWKTVFLVEYAGPLFVYAWIYTRPWLFYGEGAAEEPMSGAVHIAAVCWVLHYAKRLLETLFVHRFSHATMPIRNLFRNSLYYWGFAAYVAYHVNHPLYTAPCLTQTYVSLALWTLCECGNFSIHWALRNLRPAGTRERKIPQPTMDPLTLLFNKVSCPNYTYEVGGWIAFTFLTQCIPAGMFAFAGFYQMLLWALGKHRAYKKDFPDYPRDRKAIIPFVL</sequence>
<dbReference type="Pfam" id="PF02544">
    <property type="entry name" value="Steroid_dh"/>
    <property type="match status" value="1"/>
</dbReference>
<evidence type="ECO:0000256" key="11">
    <source>
        <dbReference type="ARBA" id="ARBA00023002"/>
    </source>
</evidence>
<protein>
    <recommendedName>
        <fullName evidence="4">very-long-chain enoyl-CoA reductase</fullName>
        <ecNumber evidence="4">1.3.1.93</ecNumber>
    </recommendedName>
</protein>
<feature type="domain" description="Ubiquitin-like" evidence="16">
    <location>
        <begin position="101"/>
        <end position="174"/>
    </location>
</feature>
<feature type="transmembrane region" description="Helical" evidence="15">
    <location>
        <begin position="348"/>
        <end position="376"/>
    </location>
</feature>
<keyword evidence="10 15" id="KW-1133">Transmembrane helix</keyword>
<evidence type="ECO:0000256" key="2">
    <source>
        <dbReference type="ARBA" id="ARBA00005194"/>
    </source>
</evidence>
<dbReference type="PANTHER" id="PTHR10556">
    <property type="entry name" value="3-OXO-5-ALPHA-STEROID 4-DEHYDROGENASE"/>
    <property type="match status" value="1"/>
</dbReference>
<dbReference type="Gene3D" id="3.90.550.10">
    <property type="entry name" value="Spore Coat Polysaccharide Biosynthesis Protein SpsA, Chain A"/>
    <property type="match status" value="1"/>
</dbReference>
<dbReference type="GO" id="GO:0102758">
    <property type="term" value="F:very-long-chain enoyl-CoA reductase activity"/>
    <property type="evidence" value="ECO:0007669"/>
    <property type="project" value="UniProtKB-EC"/>
</dbReference>
<dbReference type="InterPro" id="IPR029044">
    <property type="entry name" value="Nucleotide-diphossugar_trans"/>
</dbReference>
<evidence type="ECO:0000256" key="10">
    <source>
        <dbReference type="ARBA" id="ARBA00022989"/>
    </source>
</evidence>
<comment type="similarity">
    <text evidence="3">Belongs to the steroid 5-alpha reductase family.</text>
</comment>
<dbReference type="Pfam" id="PF21696">
    <property type="entry name" value="TECR_N"/>
    <property type="match status" value="1"/>
</dbReference>
<dbReference type="InterPro" id="IPR001104">
    <property type="entry name" value="3-oxo-5_a-steroid_4-DH_C"/>
</dbReference>
<comment type="pathway">
    <text evidence="2">Lipid metabolism; fatty acid biosynthesis.</text>
</comment>
<dbReference type="FunFam" id="3.10.20.90:FF:000131">
    <property type="entry name" value="trans-2,3-enoyl-CoA reductase-like"/>
    <property type="match status" value="1"/>
</dbReference>
<evidence type="ECO:0000256" key="14">
    <source>
        <dbReference type="ARBA" id="ARBA00023160"/>
    </source>
</evidence>
<dbReference type="SUPFAM" id="SSF53448">
    <property type="entry name" value="Nucleotide-diphospho-sugar transferases"/>
    <property type="match status" value="1"/>
</dbReference>
<keyword evidence="14" id="KW-0275">Fatty acid biosynthesis</keyword>
<evidence type="ECO:0000256" key="6">
    <source>
        <dbReference type="ARBA" id="ARBA00022692"/>
    </source>
</evidence>
<dbReference type="PROSITE" id="PS50053">
    <property type="entry name" value="UBIQUITIN_2"/>
    <property type="match status" value="1"/>
</dbReference>
<keyword evidence="8" id="KW-0276">Fatty acid metabolism</keyword>
<keyword evidence="5" id="KW-0444">Lipid biosynthesis</keyword>
<dbReference type="InterPro" id="IPR039357">
    <property type="entry name" value="SRD5A/TECR"/>
</dbReference>
<evidence type="ECO:0000313" key="17">
    <source>
        <dbReference type="EMBL" id="CAG4642633.1"/>
    </source>
</evidence>
<dbReference type="InterPro" id="IPR049127">
    <property type="entry name" value="TECR-like_N"/>
</dbReference>
<proteinExistence type="inferred from homology"/>
<keyword evidence="7" id="KW-0256">Endoplasmic reticulum</keyword>
<dbReference type="PANTHER" id="PTHR10556:SF28">
    <property type="entry name" value="VERY-LONG-CHAIN ENOYL-COA REDUCTASE"/>
    <property type="match status" value="1"/>
</dbReference>